<protein>
    <submittedName>
        <fullName evidence="2">Uncharacterized protein</fullName>
    </submittedName>
</protein>
<dbReference type="AlphaFoldDB" id="A0A162GQU7"/>
<reference evidence="2 3" key="1">
    <citation type="submission" date="2015-08" db="EMBL/GenBank/DDBJ databases">
        <title>Draft Genome Sequence of Rathayibacter sp. Strain VKM Ac-2596 Isolated from Leaf Gall Induced by Plant-Parasitic Nematodes.</title>
        <authorList>
            <person name="Vasilenko O.V."/>
            <person name="Starodumova I.P."/>
            <person name="Tarlachkov S.V."/>
            <person name="Dorofeeva L.V."/>
            <person name="Evtushenko L.I."/>
        </authorList>
    </citation>
    <scope>NUCLEOTIDE SEQUENCE [LARGE SCALE GENOMIC DNA]</scope>
    <source>
        <strain evidence="2 3">VKM Ac-2596</strain>
    </source>
</reference>
<gene>
    <name evidence="2" type="ORF">ACH61_01561</name>
</gene>
<evidence type="ECO:0000313" key="2">
    <source>
        <dbReference type="EMBL" id="KZX21328.1"/>
    </source>
</evidence>
<proteinExistence type="predicted"/>
<evidence type="ECO:0000256" key="1">
    <source>
        <dbReference type="SAM" id="MobiDB-lite"/>
    </source>
</evidence>
<organism evidence="2 3">
    <name type="scientific">Rathayibacter tanaceti</name>
    <dbReference type="NCBI Taxonomy" id="1671680"/>
    <lineage>
        <taxon>Bacteria</taxon>
        <taxon>Bacillati</taxon>
        <taxon>Actinomycetota</taxon>
        <taxon>Actinomycetes</taxon>
        <taxon>Micrococcales</taxon>
        <taxon>Microbacteriaceae</taxon>
        <taxon>Rathayibacter</taxon>
    </lineage>
</organism>
<evidence type="ECO:0000313" key="3">
    <source>
        <dbReference type="Proteomes" id="UP000076717"/>
    </source>
</evidence>
<feature type="compositionally biased region" description="Acidic residues" evidence="1">
    <location>
        <begin position="29"/>
        <end position="46"/>
    </location>
</feature>
<dbReference type="EMBL" id="LIIN01000044">
    <property type="protein sequence ID" value="KZX21328.1"/>
    <property type="molecule type" value="Genomic_DNA"/>
</dbReference>
<feature type="compositionally biased region" description="Basic and acidic residues" evidence="1">
    <location>
        <begin position="47"/>
        <end position="59"/>
    </location>
</feature>
<sequence length="126" mass="13575">MSSFGFDAPEDVADTTRPDVDSLPVPPEDPAEIDDDEALDEAVDEGAEARLADTHDQRSETPLADAVHFDASAEMLPSATRTRPSTPSSRRPADRYALPRPTAARECDRRSAPERAAVPDSGTVEE</sequence>
<feature type="compositionally biased region" description="Basic and acidic residues" evidence="1">
    <location>
        <begin position="103"/>
        <end position="113"/>
    </location>
</feature>
<keyword evidence="3" id="KW-1185">Reference proteome</keyword>
<dbReference type="Proteomes" id="UP000076717">
    <property type="component" value="Unassembled WGS sequence"/>
</dbReference>
<dbReference type="RefSeq" id="WP_068210448.1">
    <property type="nucleotide sequence ID" value="NZ_LIIN01000044.1"/>
</dbReference>
<feature type="compositionally biased region" description="Low complexity" evidence="1">
    <location>
        <begin position="77"/>
        <end position="90"/>
    </location>
</feature>
<accession>A0A162GQU7</accession>
<name>A0A162GQU7_9MICO</name>
<comment type="caution">
    <text evidence="2">The sequence shown here is derived from an EMBL/GenBank/DDBJ whole genome shotgun (WGS) entry which is preliminary data.</text>
</comment>
<feature type="region of interest" description="Disordered" evidence="1">
    <location>
        <begin position="1"/>
        <end position="126"/>
    </location>
</feature>